<name>A0ABM1AAF3_APLCA</name>
<evidence type="ECO:0000313" key="2">
    <source>
        <dbReference type="Proteomes" id="UP000694888"/>
    </source>
</evidence>
<evidence type="ECO:0000259" key="1">
    <source>
        <dbReference type="Pfam" id="PF00024"/>
    </source>
</evidence>
<organism evidence="2 3">
    <name type="scientific">Aplysia californica</name>
    <name type="common">California sea hare</name>
    <dbReference type="NCBI Taxonomy" id="6500"/>
    <lineage>
        <taxon>Eukaryota</taxon>
        <taxon>Metazoa</taxon>
        <taxon>Spiralia</taxon>
        <taxon>Lophotrochozoa</taxon>
        <taxon>Mollusca</taxon>
        <taxon>Gastropoda</taxon>
        <taxon>Heterobranchia</taxon>
        <taxon>Euthyneura</taxon>
        <taxon>Tectipleura</taxon>
        <taxon>Aplysiida</taxon>
        <taxon>Aplysioidea</taxon>
        <taxon>Aplysiidae</taxon>
        <taxon>Aplysia</taxon>
    </lineage>
</organism>
<feature type="domain" description="Apple" evidence="1">
    <location>
        <begin position="36"/>
        <end position="86"/>
    </location>
</feature>
<evidence type="ECO:0000313" key="3">
    <source>
        <dbReference type="RefSeq" id="XP_012943944.1"/>
    </source>
</evidence>
<keyword evidence="2" id="KW-1185">Reference proteome</keyword>
<dbReference type="SUPFAM" id="SSF57414">
    <property type="entry name" value="Hairpin loop containing domain-like"/>
    <property type="match status" value="1"/>
</dbReference>
<dbReference type="GeneID" id="101864651"/>
<dbReference type="Proteomes" id="UP000694888">
    <property type="component" value="Unplaced"/>
</dbReference>
<proteinExistence type="predicted"/>
<reference evidence="3" key="1">
    <citation type="submission" date="2025-08" db="UniProtKB">
        <authorList>
            <consortium name="RefSeq"/>
        </authorList>
    </citation>
    <scope>IDENTIFICATION</scope>
</reference>
<dbReference type="Gene3D" id="3.50.4.10">
    <property type="entry name" value="Hepatocyte Growth Factor"/>
    <property type="match status" value="1"/>
</dbReference>
<dbReference type="RefSeq" id="XP_012943944.1">
    <property type="nucleotide sequence ID" value="XM_013088490.2"/>
</dbReference>
<protein>
    <submittedName>
        <fullName evidence="3">Uncharacterized protein LOC101864651</fullName>
    </submittedName>
</protein>
<gene>
    <name evidence="3" type="primary">LOC101864651</name>
</gene>
<dbReference type="InterPro" id="IPR003609">
    <property type="entry name" value="Pan_app"/>
</dbReference>
<accession>A0ABM1AAF3</accession>
<dbReference type="Pfam" id="PF00024">
    <property type="entry name" value="PAN_1"/>
    <property type="match status" value="1"/>
</dbReference>
<sequence>MVHLSTCSLFLYTVYHVITRDHLVDGNSKFKSKFFKSFPGISVTSPGGMARRASSILQCASYCAIRSTCKYVIYDKVSGDCFLMTQGIAWSHQQTSSHDDRWLSVNKQSDTDWQMVFRATRGIGVRAYDHWMNSSYHDDNFDLASSIPIGCLTVDTSLPCDRHFRTRALDEWKDVKYVQFAFFRAGSKVAYVTFDGSAGADKDSSFTLQRLISSSYPELIGYTGALNFFSTAGDVVMDRRFYISMLYDSCPKDLGWILVADGRSDPGCSYENSSISAYPQFLYCEGQSHCLTENSAKYADVFAVFIKTST</sequence>